<sequence>MWCSYIFEYYLKKSLQKMIKCLCYLQSIVVQLGSNTSGRFKTSLRPVQINDSQ</sequence>
<reference evidence="1" key="1">
    <citation type="submission" date="2014-11" db="EMBL/GenBank/DDBJ databases">
        <authorList>
            <person name="Amaro Gonzalez C."/>
        </authorList>
    </citation>
    <scope>NUCLEOTIDE SEQUENCE</scope>
</reference>
<proteinExistence type="predicted"/>
<protein>
    <submittedName>
        <fullName evidence="1">Uncharacterized protein</fullName>
    </submittedName>
</protein>
<organism evidence="1">
    <name type="scientific">Anguilla anguilla</name>
    <name type="common">European freshwater eel</name>
    <name type="synonym">Muraena anguilla</name>
    <dbReference type="NCBI Taxonomy" id="7936"/>
    <lineage>
        <taxon>Eukaryota</taxon>
        <taxon>Metazoa</taxon>
        <taxon>Chordata</taxon>
        <taxon>Craniata</taxon>
        <taxon>Vertebrata</taxon>
        <taxon>Euteleostomi</taxon>
        <taxon>Actinopterygii</taxon>
        <taxon>Neopterygii</taxon>
        <taxon>Teleostei</taxon>
        <taxon>Anguilliformes</taxon>
        <taxon>Anguillidae</taxon>
        <taxon>Anguilla</taxon>
    </lineage>
</organism>
<name>A0A0E9Y2K8_ANGAN</name>
<accession>A0A0E9Y2K8</accession>
<reference evidence="1" key="2">
    <citation type="journal article" date="2015" name="Fish Shellfish Immunol.">
        <title>Early steps in the European eel (Anguilla anguilla)-Vibrio vulnificus interaction in the gills: Role of the RtxA13 toxin.</title>
        <authorList>
            <person name="Callol A."/>
            <person name="Pajuelo D."/>
            <person name="Ebbesson L."/>
            <person name="Teles M."/>
            <person name="MacKenzie S."/>
            <person name="Amaro C."/>
        </authorList>
    </citation>
    <scope>NUCLEOTIDE SEQUENCE</scope>
</reference>
<dbReference type="EMBL" id="GBXM01000092">
    <property type="protein sequence ID" value="JAI08486.1"/>
    <property type="molecule type" value="Transcribed_RNA"/>
</dbReference>
<evidence type="ECO:0000313" key="1">
    <source>
        <dbReference type="EMBL" id="JAI08486.1"/>
    </source>
</evidence>
<dbReference type="AlphaFoldDB" id="A0A0E9Y2K8"/>